<protein>
    <submittedName>
        <fullName evidence="1">Uncharacterized protein</fullName>
    </submittedName>
</protein>
<sequence>MIQKVKLIVAKHIQLQNDPEDNLLLIIGNIGSITTTVERIKTTLTFMVCTKPNCGNYRDQRVSMRGGGGGGITNSKDIPEIPDLIYSLLHSLIHRKYYKWISGFIEHFQQYVKFLLEIPSSLFLHDEQLLKKTNALKIDMFDEAYKAMMTNPISTPIWCKYLNFMLEIIFHPKHLIIHDYSNYISCKEFRDERVPQKEQHMKIFQRMMFPYNYFH</sequence>
<evidence type="ECO:0000313" key="1">
    <source>
        <dbReference type="EMBL" id="RHZ81688.1"/>
    </source>
</evidence>
<comment type="caution">
    <text evidence="1">The sequence shown here is derived from an EMBL/GenBank/DDBJ whole genome shotgun (WGS) entry which is preliminary data.</text>
</comment>
<gene>
    <name evidence="1" type="ORF">Glove_117g360</name>
</gene>
<accession>A0A397J4Q7</accession>
<reference evidence="1 2" key="1">
    <citation type="submission" date="2018-08" db="EMBL/GenBank/DDBJ databases">
        <title>Genome and evolution of the arbuscular mycorrhizal fungus Diversispora epigaea (formerly Glomus versiforme) and its bacterial endosymbionts.</title>
        <authorList>
            <person name="Sun X."/>
            <person name="Fei Z."/>
            <person name="Harrison M."/>
        </authorList>
    </citation>
    <scope>NUCLEOTIDE SEQUENCE [LARGE SCALE GENOMIC DNA]</scope>
    <source>
        <strain evidence="1 2">IT104</strain>
    </source>
</reference>
<dbReference type="Proteomes" id="UP000266861">
    <property type="component" value="Unassembled WGS sequence"/>
</dbReference>
<dbReference type="AlphaFoldDB" id="A0A397J4Q7"/>
<name>A0A397J4Q7_9GLOM</name>
<dbReference type="EMBL" id="PQFF01000109">
    <property type="protein sequence ID" value="RHZ81688.1"/>
    <property type="molecule type" value="Genomic_DNA"/>
</dbReference>
<proteinExistence type="predicted"/>
<evidence type="ECO:0000313" key="2">
    <source>
        <dbReference type="Proteomes" id="UP000266861"/>
    </source>
</evidence>
<keyword evidence="2" id="KW-1185">Reference proteome</keyword>
<organism evidence="1 2">
    <name type="scientific">Diversispora epigaea</name>
    <dbReference type="NCBI Taxonomy" id="1348612"/>
    <lineage>
        <taxon>Eukaryota</taxon>
        <taxon>Fungi</taxon>
        <taxon>Fungi incertae sedis</taxon>
        <taxon>Mucoromycota</taxon>
        <taxon>Glomeromycotina</taxon>
        <taxon>Glomeromycetes</taxon>
        <taxon>Diversisporales</taxon>
        <taxon>Diversisporaceae</taxon>
        <taxon>Diversispora</taxon>
    </lineage>
</organism>